<dbReference type="HOGENOM" id="CLU_3131114_0_0_5"/>
<dbReference type="Proteomes" id="UP000000948">
    <property type="component" value="Chromosome"/>
</dbReference>
<reference evidence="1 2" key="1">
    <citation type="journal article" date="2009" name="Nucleic Acids Res.">
        <title>Whole-genome analyses reveal genetic instability of Acetobacter pasteurianus.</title>
        <authorList>
            <person name="Azuma Y."/>
            <person name="Hosoyama A."/>
            <person name="Matsutani M."/>
            <person name="Furuya N."/>
            <person name="Horikawa H."/>
            <person name="Harada T."/>
            <person name="Hirakawa H."/>
            <person name="Kuhara S."/>
            <person name="Matsushita K."/>
            <person name="Fujita N."/>
            <person name="Shirai M."/>
        </authorList>
    </citation>
    <scope>NUCLEOTIDE SEQUENCE [LARGE SCALE GENOMIC DNA]</scope>
    <source>
        <strain evidence="2">NBRC 105184 / IFO 3283-01</strain>
    </source>
</reference>
<protein>
    <submittedName>
        <fullName evidence="1">Uncharacterized protein</fullName>
    </submittedName>
</protein>
<dbReference type="AlphaFoldDB" id="C7JEY0"/>
<gene>
    <name evidence="1" type="ordered locus">APA01_22550</name>
</gene>
<accession>C7JEY0</accession>
<evidence type="ECO:0000313" key="2">
    <source>
        <dbReference type="Proteomes" id="UP000000948"/>
    </source>
</evidence>
<evidence type="ECO:0000313" key="1">
    <source>
        <dbReference type="EMBL" id="BAI00370.1"/>
    </source>
</evidence>
<dbReference type="EMBL" id="AP011121">
    <property type="protein sequence ID" value="BAI00370.1"/>
    <property type="molecule type" value="Genomic_DNA"/>
</dbReference>
<dbReference type="STRING" id="634452.APA01_22550"/>
<proteinExistence type="predicted"/>
<dbReference type="KEGG" id="apt:APA01_22550"/>
<name>C7JEY0_ACEP3</name>
<organism evidence="1 2">
    <name type="scientific">Acetobacter pasteurianus (strain NBRC 105184 / IFO 3283-01)</name>
    <dbReference type="NCBI Taxonomy" id="634452"/>
    <lineage>
        <taxon>Bacteria</taxon>
        <taxon>Pseudomonadati</taxon>
        <taxon>Pseudomonadota</taxon>
        <taxon>Alphaproteobacteria</taxon>
        <taxon>Acetobacterales</taxon>
        <taxon>Acetobacteraceae</taxon>
        <taxon>Acetobacter</taxon>
    </lineage>
</organism>
<sequence length="49" mass="5098">MKREERCKAVAAPATVSYPWCSVWALGSNMPLASVQAGKVGSADLCSGL</sequence>